<reference evidence="2" key="1">
    <citation type="journal article" date="2020" name="Stud. Mycol.">
        <title>101 Dothideomycetes genomes: a test case for predicting lifestyles and emergence of pathogens.</title>
        <authorList>
            <person name="Haridas S."/>
            <person name="Albert R."/>
            <person name="Binder M."/>
            <person name="Bloem J."/>
            <person name="Labutti K."/>
            <person name="Salamov A."/>
            <person name="Andreopoulos B."/>
            <person name="Baker S."/>
            <person name="Barry K."/>
            <person name="Bills G."/>
            <person name="Bluhm B."/>
            <person name="Cannon C."/>
            <person name="Castanera R."/>
            <person name="Culley D."/>
            <person name="Daum C."/>
            <person name="Ezra D."/>
            <person name="Gonzalez J."/>
            <person name="Henrissat B."/>
            <person name="Kuo A."/>
            <person name="Liang C."/>
            <person name="Lipzen A."/>
            <person name="Lutzoni F."/>
            <person name="Magnuson J."/>
            <person name="Mondo S."/>
            <person name="Nolan M."/>
            <person name="Ohm R."/>
            <person name="Pangilinan J."/>
            <person name="Park H.-J."/>
            <person name="Ramirez L."/>
            <person name="Alfaro M."/>
            <person name="Sun H."/>
            <person name="Tritt A."/>
            <person name="Yoshinaga Y."/>
            <person name="Zwiers L.-H."/>
            <person name="Turgeon B."/>
            <person name="Goodwin S."/>
            <person name="Spatafora J."/>
            <person name="Crous P."/>
            <person name="Grigoriev I."/>
        </authorList>
    </citation>
    <scope>NUCLEOTIDE SEQUENCE</scope>
    <source>
        <strain evidence="2">CBS 122368</strain>
    </source>
</reference>
<dbReference type="Pfam" id="PF06985">
    <property type="entry name" value="HET"/>
    <property type="match status" value="1"/>
</dbReference>
<dbReference type="EMBL" id="ML987189">
    <property type="protein sequence ID" value="KAF2256101.1"/>
    <property type="molecule type" value="Genomic_DNA"/>
</dbReference>
<gene>
    <name evidence="2" type="ORF">BU26DRAFT_415077</name>
</gene>
<dbReference type="InterPro" id="IPR052895">
    <property type="entry name" value="HetReg/Transcr_Mod"/>
</dbReference>
<keyword evidence="3" id="KW-1185">Reference proteome</keyword>
<dbReference type="InterPro" id="IPR010730">
    <property type="entry name" value="HET"/>
</dbReference>
<evidence type="ECO:0000313" key="3">
    <source>
        <dbReference type="Proteomes" id="UP000800094"/>
    </source>
</evidence>
<organism evidence="2 3">
    <name type="scientific">Trematosphaeria pertusa</name>
    <dbReference type="NCBI Taxonomy" id="390896"/>
    <lineage>
        <taxon>Eukaryota</taxon>
        <taxon>Fungi</taxon>
        <taxon>Dikarya</taxon>
        <taxon>Ascomycota</taxon>
        <taxon>Pezizomycotina</taxon>
        <taxon>Dothideomycetes</taxon>
        <taxon>Pleosporomycetidae</taxon>
        <taxon>Pleosporales</taxon>
        <taxon>Massarineae</taxon>
        <taxon>Trematosphaeriaceae</taxon>
        <taxon>Trematosphaeria</taxon>
    </lineage>
</organism>
<dbReference type="AlphaFoldDB" id="A0A6A6IZR7"/>
<proteinExistence type="predicted"/>
<dbReference type="PANTHER" id="PTHR24148:SF64">
    <property type="entry name" value="HETEROKARYON INCOMPATIBILITY DOMAIN-CONTAINING PROTEIN"/>
    <property type="match status" value="1"/>
</dbReference>
<dbReference type="GeneID" id="54576429"/>
<dbReference type="PANTHER" id="PTHR24148">
    <property type="entry name" value="ANKYRIN REPEAT DOMAIN-CONTAINING PROTEIN 39 HOMOLOG-RELATED"/>
    <property type="match status" value="1"/>
</dbReference>
<dbReference type="RefSeq" id="XP_033691105.1">
    <property type="nucleotide sequence ID" value="XM_033823099.1"/>
</dbReference>
<evidence type="ECO:0000313" key="2">
    <source>
        <dbReference type="EMBL" id="KAF2256101.1"/>
    </source>
</evidence>
<protein>
    <submittedName>
        <fullName evidence="2">HET-domain-containing protein</fullName>
    </submittedName>
</protein>
<evidence type="ECO:0000259" key="1">
    <source>
        <dbReference type="Pfam" id="PF06985"/>
    </source>
</evidence>
<feature type="domain" description="Heterokaryon incompatibility" evidence="1">
    <location>
        <begin position="58"/>
        <end position="208"/>
    </location>
</feature>
<dbReference type="Proteomes" id="UP000800094">
    <property type="component" value="Unassembled WGS sequence"/>
</dbReference>
<name>A0A6A6IZR7_9PLEO</name>
<accession>A0A6A6IZR7</accession>
<sequence>MVLSDPLPKYQYRALAHPSHIRILVLFPASNYELSLEAWLIHVDREDILRGRTEPSCYEAISYCWGDAIFSHSLTCDDRTTLPITRNVDIMLRHLRKRHEPRYLWVDAICLNQEDAAEKDTQVRLMGEIYQEATKVCIWLGESKETDGVPQVLRALKTVAIRIRHKDRSGMAAQQREELISVCGSEYRPMFRDFFSRPWFGRRWVLQEAVFGRDVMVRCGHHKLNWSWLVAGVDCLYYPGRSEEGPISDDAFTSAARTVMTIHNGTKMGLLGLLWEHNRSECFLPQDKIFALYNIANDAQQVLNVDYTRHWTKVYTQVARVYIERSGCVILKHLLCFG</sequence>
<feature type="non-terminal residue" evidence="2">
    <location>
        <position position="338"/>
    </location>
</feature>
<dbReference type="OrthoDB" id="2157530at2759"/>